<evidence type="ECO:0000256" key="2">
    <source>
        <dbReference type="PROSITE-ProRule" id="PRU00335"/>
    </source>
</evidence>
<evidence type="ECO:0000313" key="5">
    <source>
        <dbReference type="Proteomes" id="UP000465622"/>
    </source>
</evidence>
<keyword evidence="1 2" id="KW-0238">DNA-binding</keyword>
<accession>A0ABM7HQV3</accession>
<dbReference type="InterPro" id="IPR041669">
    <property type="entry name" value="TetR_C_15"/>
</dbReference>
<dbReference type="PROSITE" id="PS50977">
    <property type="entry name" value="HTH_TETR_2"/>
    <property type="match status" value="1"/>
</dbReference>
<dbReference type="RefSeq" id="WP_036432237.1">
    <property type="nucleotide sequence ID" value="NZ_AP022567.1"/>
</dbReference>
<evidence type="ECO:0000259" key="3">
    <source>
        <dbReference type="PROSITE" id="PS50977"/>
    </source>
</evidence>
<dbReference type="InterPro" id="IPR009057">
    <property type="entry name" value="Homeodomain-like_sf"/>
</dbReference>
<dbReference type="SUPFAM" id="SSF46689">
    <property type="entry name" value="Homeodomain-like"/>
    <property type="match status" value="1"/>
</dbReference>
<dbReference type="Proteomes" id="UP000465622">
    <property type="component" value="Chromosome"/>
</dbReference>
<dbReference type="InterPro" id="IPR001647">
    <property type="entry name" value="HTH_TetR"/>
</dbReference>
<gene>
    <name evidence="4" type="ORF">MMAGJ_21990</name>
</gene>
<dbReference type="Pfam" id="PF00440">
    <property type="entry name" value="TetR_N"/>
    <property type="match status" value="1"/>
</dbReference>
<reference evidence="4 5" key="1">
    <citation type="journal article" date="2019" name="Emerg. Microbes Infect.">
        <title>Comprehensive subspecies identification of 175 nontuberculous mycobacteria species based on 7547 genomic profiles.</title>
        <authorList>
            <person name="Matsumoto Y."/>
            <person name="Kinjo T."/>
            <person name="Motooka D."/>
            <person name="Nabeya D."/>
            <person name="Jung N."/>
            <person name="Uechi K."/>
            <person name="Horii T."/>
            <person name="Iida T."/>
            <person name="Fujita J."/>
            <person name="Nakamura S."/>
        </authorList>
    </citation>
    <scope>NUCLEOTIDE SEQUENCE [LARGE SCALE GENOMIC DNA]</scope>
    <source>
        <strain evidence="4 5">JCM 12375</strain>
    </source>
</reference>
<feature type="DNA-binding region" description="H-T-H motif" evidence="2">
    <location>
        <begin position="45"/>
        <end position="64"/>
    </location>
</feature>
<feature type="domain" description="HTH tetR-type" evidence="3">
    <location>
        <begin position="22"/>
        <end position="82"/>
    </location>
</feature>
<dbReference type="PRINTS" id="PR00455">
    <property type="entry name" value="HTHTETR"/>
</dbReference>
<name>A0ABM7HQV3_MYCME</name>
<dbReference type="Gene3D" id="1.10.357.10">
    <property type="entry name" value="Tetracycline Repressor, domain 2"/>
    <property type="match status" value="1"/>
</dbReference>
<dbReference type="PANTHER" id="PTHR30055">
    <property type="entry name" value="HTH-TYPE TRANSCRIPTIONAL REGULATOR RUTR"/>
    <property type="match status" value="1"/>
</dbReference>
<dbReference type="Pfam" id="PF17918">
    <property type="entry name" value="TetR_C_15"/>
    <property type="match status" value="1"/>
</dbReference>
<sequence length="216" mass="23900">MFDTKPSRRGTGRATVVQRRGVERVQAILDSAETLLAEQGYAAATLKAIGEHAGIPTASLYHYFADRGQVDTELVKRHAAALDEQFTAGVNDTKAKTLAGVIDVVVAHIADYFRDNPSFVQLWFVGRNSTLTDIAETIHLSWAERLRQSLIERKLIRANTPLLAVQLVFEAGDRLFDVAFQRSPAGDDATLDEARRMLTAYLQSYAPKTAQRAKVK</sequence>
<dbReference type="InterPro" id="IPR050109">
    <property type="entry name" value="HTH-type_TetR-like_transc_reg"/>
</dbReference>
<evidence type="ECO:0000256" key="1">
    <source>
        <dbReference type="ARBA" id="ARBA00023125"/>
    </source>
</evidence>
<dbReference type="PANTHER" id="PTHR30055:SF226">
    <property type="entry name" value="HTH-TYPE TRANSCRIPTIONAL REGULATOR PKSA"/>
    <property type="match status" value="1"/>
</dbReference>
<dbReference type="EMBL" id="AP022567">
    <property type="protein sequence ID" value="BBX32917.1"/>
    <property type="molecule type" value="Genomic_DNA"/>
</dbReference>
<proteinExistence type="predicted"/>
<organism evidence="4 5">
    <name type="scientific">Mycolicibacterium mageritense</name>
    <name type="common">Mycobacterium mageritense</name>
    <dbReference type="NCBI Taxonomy" id="53462"/>
    <lineage>
        <taxon>Bacteria</taxon>
        <taxon>Bacillati</taxon>
        <taxon>Actinomycetota</taxon>
        <taxon>Actinomycetes</taxon>
        <taxon>Mycobacteriales</taxon>
        <taxon>Mycobacteriaceae</taxon>
        <taxon>Mycolicibacterium</taxon>
    </lineage>
</organism>
<keyword evidence="5" id="KW-1185">Reference proteome</keyword>
<protein>
    <submittedName>
        <fullName evidence="4">TetR family transcriptional regulator</fullName>
    </submittedName>
</protein>
<evidence type="ECO:0000313" key="4">
    <source>
        <dbReference type="EMBL" id="BBX32917.1"/>
    </source>
</evidence>